<dbReference type="Pfam" id="PF00334">
    <property type="entry name" value="NDK"/>
    <property type="match status" value="1"/>
</dbReference>
<dbReference type="PROSITE" id="PS51374">
    <property type="entry name" value="NDPK_LIKE"/>
    <property type="match status" value="1"/>
</dbReference>
<evidence type="ECO:0000313" key="10">
    <source>
        <dbReference type="Proteomes" id="UP000655044"/>
    </source>
</evidence>
<keyword evidence="4" id="KW-0808">Transferase</keyword>
<accession>A0A8J3WG30</accession>
<protein>
    <recommendedName>
        <fullName evidence="3">nucleoside-diphosphate kinase</fullName>
        <ecNumber evidence="3">2.7.4.6</ecNumber>
    </recommendedName>
</protein>
<evidence type="ECO:0000313" key="9">
    <source>
        <dbReference type="EMBL" id="GIH87993.1"/>
    </source>
</evidence>
<evidence type="ECO:0000256" key="5">
    <source>
        <dbReference type="ARBA" id="ARBA00022777"/>
    </source>
</evidence>
<gene>
    <name evidence="9" type="primary">ndk_1</name>
    <name evidence="9" type="ORF">Pro02_64010</name>
</gene>
<name>A0A8J3WG30_PLARO</name>
<reference evidence="9" key="1">
    <citation type="submission" date="2021-01" db="EMBL/GenBank/DDBJ databases">
        <title>Whole genome shotgun sequence of Planobispora rosea NBRC 15558.</title>
        <authorList>
            <person name="Komaki H."/>
            <person name="Tamura T."/>
        </authorList>
    </citation>
    <scope>NUCLEOTIDE SEQUENCE</scope>
    <source>
        <strain evidence="9">NBRC 15558</strain>
    </source>
</reference>
<dbReference type="InterPro" id="IPR034907">
    <property type="entry name" value="NDK-like_dom"/>
</dbReference>
<dbReference type="SMART" id="SM00562">
    <property type="entry name" value="NDK"/>
    <property type="match status" value="1"/>
</dbReference>
<comment type="similarity">
    <text evidence="2 7">Belongs to the NDK family.</text>
</comment>
<keyword evidence="10" id="KW-1185">Reference proteome</keyword>
<dbReference type="AlphaFoldDB" id="A0A8J3WG30"/>
<dbReference type="GO" id="GO:0004550">
    <property type="term" value="F:nucleoside diphosphate kinase activity"/>
    <property type="evidence" value="ECO:0007669"/>
    <property type="project" value="UniProtKB-EC"/>
</dbReference>
<dbReference type="SUPFAM" id="SSF54919">
    <property type="entry name" value="Nucleoside diphosphate kinase, NDK"/>
    <property type="match status" value="1"/>
</dbReference>
<dbReference type="EMBL" id="BOOI01000070">
    <property type="protein sequence ID" value="GIH87993.1"/>
    <property type="molecule type" value="Genomic_DNA"/>
</dbReference>
<sequence length="171" mass="18535">MTGVDWSAWSVILLKPDCLQRGLAEEVLGCLSRQVRITARRVISPTEEQVFAHYDDLLPPQVSQEFGLDVPAALRRLYVGARVMVALGHGPDAAARLRTLIGPTDPGIAADHTIRGRFGVDDLATARAEGRLINNLIHTSDHAGVVERDFAIWYGPGQHHLLTPAADGSTT</sequence>
<comment type="cofactor">
    <cofactor evidence="1">
        <name>Mg(2+)</name>
        <dbReference type="ChEBI" id="CHEBI:18420"/>
    </cofactor>
</comment>
<organism evidence="9 10">
    <name type="scientific">Planobispora rosea</name>
    <dbReference type="NCBI Taxonomy" id="35762"/>
    <lineage>
        <taxon>Bacteria</taxon>
        <taxon>Bacillati</taxon>
        <taxon>Actinomycetota</taxon>
        <taxon>Actinomycetes</taxon>
        <taxon>Streptosporangiales</taxon>
        <taxon>Streptosporangiaceae</taxon>
        <taxon>Planobispora</taxon>
    </lineage>
</organism>
<dbReference type="RefSeq" id="WP_189243688.1">
    <property type="nucleotide sequence ID" value="NZ_BMQP01000047.1"/>
</dbReference>
<comment type="caution">
    <text evidence="9">The sequence shown here is derived from an EMBL/GenBank/DDBJ whole genome shotgun (WGS) entry which is preliminary data.</text>
</comment>
<dbReference type="EC" id="2.7.4.6" evidence="3"/>
<evidence type="ECO:0000256" key="2">
    <source>
        <dbReference type="ARBA" id="ARBA00008142"/>
    </source>
</evidence>
<evidence type="ECO:0000256" key="3">
    <source>
        <dbReference type="ARBA" id="ARBA00012966"/>
    </source>
</evidence>
<evidence type="ECO:0000256" key="4">
    <source>
        <dbReference type="ARBA" id="ARBA00022679"/>
    </source>
</evidence>
<evidence type="ECO:0000259" key="8">
    <source>
        <dbReference type="SMART" id="SM00562"/>
    </source>
</evidence>
<keyword evidence="5 9" id="KW-0418">Kinase</keyword>
<keyword evidence="6" id="KW-0546">Nucleotide metabolism</keyword>
<proteinExistence type="inferred from homology"/>
<evidence type="ECO:0000256" key="7">
    <source>
        <dbReference type="PROSITE-ProRule" id="PRU00706"/>
    </source>
</evidence>
<evidence type="ECO:0000256" key="1">
    <source>
        <dbReference type="ARBA" id="ARBA00001946"/>
    </source>
</evidence>
<dbReference type="GO" id="GO:0009117">
    <property type="term" value="P:nucleotide metabolic process"/>
    <property type="evidence" value="ECO:0007669"/>
    <property type="project" value="UniProtKB-KW"/>
</dbReference>
<comment type="caution">
    <text evidence="7">Lacks conserved residue(s) required for the propagation of feature annotation.</text>
</comment>
<feature type="domain" description="Nucleoside diphosphate kinase-like" evidence="8">
    <location>
        <begin position="10"/>
        <end position="161"/>
    </location>
</feature>
<evidence type="ECO:0000256" key="6">
    <source>
        <dbReference type="ARBA" id="ARBA00023080"/>
    </source>
</evidence>
<dbReference type="InterPro" id="IPR036850">
    <property type="entry name" value="NDK-like_dom_sf"/>
</dbReference>
<dbReference type="Proteomes" id="UP000655044">
    <property type="component" value="Unassembled WGS sequence"/>
</dbReference>
<dbReference type="PANTHER" id="PTHR11349">
    <property type="entry name" value="NUCLEOSIDE DIPHOSPHATE KINASE"/>
    <property type="match status" value="1"/>
</dbReference>
<dbReference type="Gene3D" id="3.30.70.141">
    <property type="entry name" value="Nucleoside diphosphate kinase-like domain"/>
    <property type="match status" value="1"/>
</dbReference>